<dbReference type="OrthoDB" id="7557948at2"/>
<organism evidence="1 2">
    <name type="scientific">Desulfosporosinus lacus DSM 15449</name>
    <dbReference type="NCBI Taxonomy" id="1121420"/>
    <lineage>
        <taxon>Bacteria</taxon>
        <taxon>Bacillati</taxon>
        <taxon>Bacillota</taxon>
        <taxon>Clostridia</taxon>
        <taxon>Eubacteriales</taxon>
        <taxon>Desulfitobacteriaceae</taxon>
        <taxon>Desulfosporosinus</taxon>
    </lineage>
</organism>
<dbReference type="EMBL" id="FQXJ01000003">
    <property type="protein sequence ID" value="SHH11257.1"/>
    <property type="molecule type" value="Genomic_DNA"/>
</dbReference>
<evidence type="ECO:0000313" key="1">
    <source>
        <dbReference type="EMBL" id="SHH11257.1"/>
    </source>
</evidence>
<gene>
    <name evidence="1" type="ORF">SAMN02746098_00199</name>
</gene>
<evidence type="ECO:0000313" key="2">
    <source>
        <dbReference type="Proteomes" id="UP000183954"/>
    </source>
</evidence>
<protein>
    <recommendedName>
        <fullName evidence="3">CHAT domain-containing protein</fullName>
    </recommendedName>
</protein>
<dbReference type="Proteomes" id="UP000183954">
    <property type="component" value="Unassembled WGS sequence"/>
</dbReference>
<keyword evidence="2" id="KW-1185">Reference proteome</keyword>
<evidence type="ECO:0008006" key="3">
    <source>
        <dbReference type="Google" id="ProtNLM"/>
    </source>
</evidence>
<accession>A0A1M5QAS3</accession>
<name>A0A1M5QAS3_9FIRM</name>
<proteinExistence type="predicted"/>
<reference evidence="2" key="1">
    <citation type="submission" date="2016-11" db="EMBL/GenBank/DDBJ databases">
        <authorList>
            <person name="Varghese N."/>
            <person name="Submissions S."/>
        </authorList>
    </citation>
    <scope>NUCLEOTIDE SEQUENCE [LARGE SCALE GENOMIC DNA]</scope>
    <source>
        <strain evidence="2">DSM 15449</strain>
    </source>
</reference>
<dbReference type="RefSeq" id="WP_073027158.1">
    <property type="nucleotide sequence ID" value="NZ_FQXJ01000003.1"/>
</dbReference>
<sequence>MSSKADVFIIESLDWKDEKDNLYEGKFLSQILEFAGKKPRYYYIRTKKELKMILGKFYESDYRYLHLSCHGNSTSLYTTLDEKISFSEFGHIVGPNLEKRRLFISACSAVNEQLAKEMIPRTGCYSLAGPKKNIEFRDAAIFWASFYHLMFKENPGKMSPNTIKTILQNAANMFNVPINYYYKISDQDSFGTKEIKPQSI</sequence>
<dbReference type="AlphaFoldDB" id="A0A1M5QAS3"/>